<feature type="non-terminal residue" evidence="7">
    <location>
        <position position="205"/>
    </location>
</feature>
<dbReference type="Proteomes" id="UP000288716">
    <property type="component" value="Unassembled WGS sequence"/>
</dbReference>
<feature type="domain" description="FAD/NAD(P)-binding" evidence="6">
    <location>
        <begin position="7"/>
        <end position="204"/>
    </location>
</feature>
<dbReference type="InterPro" id="IPR036188">
    <property type="entry name" value="FAD/NAD-bd_sf"/>
</dbReference>
<dbReference type="GO" id="GO:0034599">
    <property type="term" value="P:cellular response to oxidative stress"/>
    <property type="evidence" value="ECO:0007669"/>
    <property type="project" value="TreeGrafter"/>
</dbReference>
<dbReference type="VEuPathDB" id="VectorBase:LDEU013986"/>
<sequence length="205" mass="22337">CGKIKVESRVTANTFIIATGVLPRYPNDCVGAMEFSITSDDLFSLNYCPGKTLVVGASYVALECAGFLRGIGLDVTVMVRSILLRGFDQQMAEKIGDYMKEEGIKFIRPCVPTKIERLKEGEPGLYKVTGKMAGSGEEFVDEFNTVMFAIGRDPCTNKIGLENTKVVRTPAGKIQTVNEQTNEPNIYAIGDVLDGKPELTPVAIE</sequence>
<dbReference type="PRINTS" id="PR00368">
    <property type="entry name" value="FADPNR"/>
</dbReference>
<dbReference type="EMBL" id="NCKV01046998">
    <property type="protein sequence ID" value="RWS17435.1"/>
    <property type="molecule type" value="Genomic_DNA"/>
</dbReference>
<dbReference type="GO" id="GO:0006749">
    <property type="term" value="P:glutathione metabolic process"/>
    <property type="evidence" value="ECO:0007669"/>
    <property type="project" value="TreeGrafter"/>
</dbReference>
<dbReference type="AlphaFoldDB" id="A0A443RQ89"/>
<proteinExistence type="inferred from homology"/>
<evidence type="ECO:0000259" key="6">
    <source>
        <dbReference type="Pfam" id="PF07992"/>
    </source>
</evidence>
<accession>A0A443RQ89</accession>
<evidence type="ECO:0000313" key="8">
    <source>
        <dbReference type="Proteomes" id="UP000288716"/>
    </source>
</evidence>
<dbReference type="STRING" id="299467.A0A443RQ89"/>
<dbReference type="InterPro" id="IPR046952">
    <property type="entry name" value="GSHR/TRXR-like"/>
</dbReference>
<comment type="caution">
    <text evidence="7">The sequence shown here is derived from an EMBL/GenBank/DDBJ whole genome shotgun (WGS) entry which is preliminary data.</text>
</comment>
<name>A0A443RQ89_9ACAR</name>
<dbReference type="Pfam" id="PF07992">
    <property type="entry name" value="Pyr_redox_2"/>
    <property type="match status" value="1"/>
</dbReference>
<evidence type="ECO:0000256" key="5">
    <source>
        <dbReference type="ARBA" id="ARBA00023284"/>
    </source>
</evidence>
<keyword evidence="4" id="KW-1015">Disulfide bond</keyword>
<organism evidence="7 8">
    <name type="scientific">Leptotrombidium deliense</name>
    <dbReference type="NCBI Taxonomy" id="299467"/>
    <lineage>
        <taxon>Eukaryota</taxon>
        <taxon>Metazoa</taxon>
        <taxon>Ecdysozoa</taxon>
        <taxon>Arthropoda</taxon>
        <taxon>Chelicerata</taxon>
        <taxon>Arachnida</taxon>
        <taxon>Acari</taxon>
        <taxon>Acariformes</taxon>
        <taxon>Trombidiformes</taxon>
        <taxon>Prostigmata</taxon>
        <taxon>Anystina</taxon>
        <taxon>Parasitengona</taxon>
        <taxon>Trombiculoidea</taxon>
        <taxon>Trombiculidae</taxon>
        <taxon>Leptotrombidium</taxon>
    </lineage>
</organism>
<dbReference type="PRINTS" id="PR00411">
    <property type="entry name" value="PNDRDTASEI"/>
</dbReference>
<dbReference type="GO" id="GO:0004362">
    <property type="term" value="F:glutathione-disulfide reductase (NADPH) activity"/>
    <property type="evidence" value="ECO:0007669"/>
    <property type="project" value="TreeGrafter"/>
</dbReference>
<dbReference type="PANTHER" id="PTHR42737:SF8">
    <property type="entry name" value="THIOREDOXIN-DISULFIDE REDUCTASE"/>
    <property type="match status" value="1"/>
</dbReference>
<dbReference type="Gene3D" id="3.50.50.60">
    <property type="entry name" value="FAD/NAD(P)-binding domain"/>
    <property type="match status" value="1"/>
</dbReference>
<comment type="similarity">
    <text evidence="2">Belongs to the class-I pyridine nucleotide-disulfide oxidoreductase family.</text>
</comment>
<evidence type="ECO:0000256" key="2">
    <source>
        <dbReference type="ARBA" id="ARBA00007532"/>
    </source>
</evidence>
<keyword evidence="5" id="KW-0676">Redox-active center</keyword>
<evidence type="ECO:0000256" key="1">
    <source>
        <dbReference type="ARBA" id="ARBA00001974"/>
    </source>
</evidence>
<feature type="non-terminal residue" evidence="7">
    <location>
        <position position="1"/>
    </location>
</feature>
<dbReference type="SUPFAM" id="SSF51905">
    <property type="entry name" value="FAD/NAD(P)-binding domain"/>
    <property type="match status" value="1"/>
</dbReference>
<dbReference type="InterPro" id="IPR023753">
    <property type="entry name" value="FAD/NAD-binding_dom"/>
</dbReference>
<protein>
    <submittedName>
        <fullName evidence="7">Thioredoxin reductase 1: cytoplasmic-like protein</fullName>
    </submittedName>
</protein>
<reference evidence="7 8" key="1">
    <citation type="journal article" date="2018" name="Gigascience">
        <title>Genomes of trombidid mites reveal novel predicted allergens and laterally-transferred genes associated with secondary metabolism.</title>
        <authorList>
            <person name="Dong X."/>
            <person name="Chaisiri K."/>
            <person name="Xia D."/>
            <person name="Armstrong S.D."/>
            <person name="Fang Y."/>
            <person name="Donnelly M.J."/>
            <person name="Kadowaki T."/>
            <person name="McGarry J.W."/>
            <person name="Darby A.C."/>
            <person name="Makepeace B.L."/>
        </authorList>
    </citation>
    <scope>NUCLEOTIDE SEQUENCE [LARGE SCALE GENOMIC DNA]</scope>
    <source>
        <strain evidence="7">UoL-UT</strain>
    </source>
</reference>
<keyword evidence="8" id="KW-1185">Reference proteome</keyword>
<comment type="cofactor">
    <cofactor evidence="1">
        <name>FAD</name>
        <dbReference type="ChEBI" id="CHEBI:57692"/>
    </cofactor>
</comment>
<gene>
    <name evidence="7" type="ORF">B4U80_05960</name>
</gene>
<dbReference type="PANTHER" id="PTHR42737">
    <property type="entry name" value="GLUTATHIONE REDUCTASE"/>
    <property type="match status" value="1"/>
</dbReference>
<evidence type="ECO:0000256" key="4">
    <source>
        <dbReference type="ARBA" id="ARBA00023157"/>
    </source>
</evidence>
<dbReference type="OrthoDB" id="5956163at2759"/>
<evidence type="ECO:0000256" key="3">
    <source>
        <dbReference type="ARBA" id="ARBA00023002"/>
    </source>
</evidence>
<dbReference type="GO" id="GO:0005739">
    <property type="term" value="C:mitochondrion"/>
    <property type="evidence" value="ECO:0007669"/>
    <property type="project" value="TreeGrafter"/>
</dbReference>
<dbReference type="GO" id="GO:0005829">
    <property type="term" value="C:cytosol"/>
    <property type="evidence" value="ECO:0007669"/>
    <property type="project" value="TreeGrafter"/>
</dbReference>
<dbReference type="GO" id="GO:0045454">
    <property type="term" value="P:cell redox homeostasis"/>
    <property type="evidence" value="ECO:0007669"/>
    <property type="project" value="InterPro"/>
</dbReference>
<evidence type="ECO:0000313" key="7">
    <source>
        <dbReference type="EMBL" id="RWS17435.1"/>
    </source>
</evidence>
<keyword evidence="3" id="KW-0560">Oxidoreductase</keyword>
<dbReference type="GO" id="GO:0050660">
    <property type="term" value="F:flavin adenine dinucleotide binding"/>
    <property type="evidence" value="ECO:0007669"/>
    <property type="project" value="InterPro"/>
</dbReference>
<dbReference type="FunFam" id="3.50.50.60:FF:000012">
    <property type="entry name" value="Thioredoxin reductase 1, cytoplasmic"/>
    <property type="match status" value="1"/>
</dbReference>